<organism evidence="5 6">
    <name type="scientific">Thalassotalea agarivorans</name>
    <name type="common">Thalassomonas agarivorans</name>
    <dbReference type="NCBI Taxonomy" id="349064"/>
    <lineage>
        <taxon>Bacteria</taxon>
        <taxon>Pseudomonadati</taxon>
        <taxon>Pseudomonadota</taxon>
        <taxon>Gammaproteobacteria</taxon>
        <taxon>Alteromonadales</taxon>
        <taxon>Colwelliaceae</taxon>
        <taxon>Thalassotalea</taxon>
    </lineage>
</organism>
<keyword evidence="2" id="KW-1133">Transmembrane helix</keyword>
<feature type="compositionally biased region" description="Low complexity" evidence="1">
    <location>
        <begin position="597"/>
        <end position="606"/>
    </location>
</feature>
<keyword evidence="6" id="KW-1185">Reference proteome</keyword>
<feature type="chain" id="PRO_5011600141" evidence="3">
    <location>
        <begin position="29"/>
        <end position="670"/>
    </location>
</feature>
<dbReference type="STRING" id="349064.SAMN05660429_01705"/>
<proteinExistence type="predicted"/>
<gene>
    <name evidence="5" type="ORF">SAMN05660429_01705</name>
</gene>
<feature type="signal peptide" evidence="3">
    <location>
        <begin position="1"/>
        <end position="28"/>
    </location>
</feature>
<dbReference type="InterPro" id="IPR018649">
    <property type="entry name" value="SHOCT"/>
</dbReference>
<reference evidence="5 6" key="1">
    <citation type="submission" date="2016-10" db="EMBL/GenBank/DDBJ databases">
        <authorList>
            <person name="de Groot N.N."/>
        </authorList>
    </citation>
    <scope>NUCLEOTIDE SEQUENCE [LARGE SCALE GENOMIC DNA]</scope>
    <source>
        <strain evidence="5 6">DSM 19706</strain>
    </source>
</reference>
<dbReference type="RefSeq" id="WP_093329253.1">
    <property type="nucleotide sequence ID" value="NZ_AP027363.1"/>
</dbReference>
<name>A0A1I0E2Y1_THASX</name>
<dbReference type="OrthoDB" id="6219408at2"/>
<dbReference type="EMBL" id="FOHK01000007">
    <property type="protein sequence ID" value="SET39282.1"/>
    <property type="molecule type" value="Genomic_DNA"/>
</dbReference>
<feature type="compositionally biased region" description="Polar residues" evidence="1">
    <location>
        <begin position="607"/>
        <end position="617"/>
    </location>
</feature>
<keyword evidence="2" id="KW-0812">Transmembrane</keyword>
<keyword evidence="3" id="KW-0732">Signal</keyword>
<dbReference type="InterPro" id="IPR011042">
    <property type="entry name" value="6-blade_b-propeller_TolB-like"/>
</dbReference>
<evidence type="ECO:0000259" key="4">
    <source>
        <dbReference type="Pfam" id="PF09851"/>
    </source>
</evidence>
<sequence length="670" mass="75538">MDRALKQKGLYRCFLASLLIALQFSVQAISLQELTLNTESVLQGARKNVTEWQLASANPLAANSYFVSNDLHEIWLVNDGRLASKPLLALADISDAEISRITAFAVHAGYSLRDKTGSRTFYTAHTQRIRQPEKTRLGIIDSDFTHESVITEWQLNLIHHDKVDLESRREVLRVALPSNHQGITQLLFNDYVQQWEADFGLLHAVLPAESSQALPLYSGAVLRIRPEKFGQKPYIVPADNPFQSQDLVPPELFVQNGGNLTQIVFTNIATHPSLALHSFNGSAQLTPFIAGDSIDSNTPIKQWQAPNNLVKQVFYYRGREIKHPQGQFILLATVNGIAQLLSLDLSSGEQSLIMQLNQAGLSGEASLFGFLDRYDEIMLLGQKNQVLAYVKQQNLAPKQTSAAQDNNGYFAIFFSLFVLIIAIALYLNRHRLTPKQRRLEKLNRTLKGNYAFIQANKAKTGVELFRRNEQEPSESIVLKSITRSTIHLNDEVIATINNEPENGFDQAKENAVITLFAKEQRKKIIDQQQRRVDISFETDAKSPFVVTLYYRQGNFRLTKIKYQDAVELVLDWCWLVSKHINPEHTGKRKLFVAKPKAPASSNAPTPVVSQDEYTSVKTPEKAASKAPNLVHEDTELVNALEKLVNLKQQGFLSEEEFQQAKQKLLQDLIE</sequence>
<evidence type="ECO:0000256" key="1">
    <source>
        <dbReference type="SAM" id="MobiDB-lite"/>
    </source>
</evidence>
<dbReference type="AlphaFoldDB" id="A0A1I0E2Y1"/>
<dbReference type="Proteomes" id="UP000199308">
    <property type="component" value="Unassembled WGS sequence"/>
</dbReference>
<accession>A0A1I0E2Y1</accession>
<protein>
    <submittedName>
        <fullName evidence="5">Short C-terminal domain-containing protein</fullName>
    </submittedName>
</protein>
<evidence type="ECO:0000256" key="2">
    <source>
        <dbReference type="SAM" id="Phobius"/>
    </source>
</evidence>
<evidence type="ECO:0000313" key="6">
    <source>
        <dbReference type="Proteomes" id="UP000199308"/>
    </source>
</evidence>
<evidence type="ECO:0000256" key="3">
    <source>
        <dbReference type="SAM" id="SignalP"/>
    </source>
</evidence>
<evidence type="ECO:0000313" key="5">
    <source>
        <dbReference type="EMBL" id="SET39282.1"/>
    </source>
</evidence>
<feature type="transmembrane region" description="Helical" evidence="2">
    <location>
        <begin position="408"/>
        <end position="428"/>
    </location>
</feature>
<feature type="domain" description="SHOCT" evidence="4">
    <location>
        <begin position="639"/>
        <end position="665"/>
    </location>
</feature>
<dbReference type="Pfam" id="PF09851">
    <property type="entry name" value="SHOCT"/>
    <property type="match status" value="1"/>
</dbReference>
<keyword evidence="2" id="KW-0472">Membrane</keyword>
<dbReference type="Gene3D" id="2.120.10.30">
    <property type="entry name" value="TolB, C-terminal domain"/>
    <property type="match status" value="1"/>
</dbReference>
<feature type="region of interest" description="Disordered" evidence="1">
    <location>
        <begin position="597"/>
        <end position="628"/>
    </location>
</feature>